<accession>A0A372JA01</accession>
<protein>
    <submittedName>
        <fullName evidence="2">NACHT domain-containing protein</fullName>
    </submittedName>
</protein>
<reference evidence="2 3" key="1">
    <citation type="submission" date="2018-08" db="EMBL/GenBank/DDBJ databases">
        <title>Actinomadura jelena sp. nov., a novel Actinomycete isolated from soil in Chad.</title>
        <authorList>
            <person name="Shi L."/>
        </authorList>
    </citation>
    <scope>NUCLEOTIDE SEQUENCE [LARGE SCALE GENOMIC DNA]</scope>
    <source>
        <strain evidence="2 3">NEAU-G17</strain>
    </source>
</reference>
<dbReference type="Proteomes" id="UP000261811">
    <property type="component" value="Unassembled WGS sequence"/>
</dbReference>
<feature type="domain" description="NACHT" evidence="1">
    <location>
        <begin position="188"/>
        <end position="352"/>
    </location>
</feature>
<dbReference type="Pfam" id="PF05729">
    <property type="entry name" value="NACHT"/>
    <property type="match status" value="1"/>
</dbReference>
<sequence>MAVTEETGSEFEARALAVARAIHDPMGTQGSVMYGGRERDAVFISDSAVNYFEFTTLRTKDKAVHDAQKIRDLLVSLKREPENQFKSFTGWFVTRDEPTADQRKAVSEVSKGHQFPIYAISIAALQNRLCNSEEYLAARGRAPFGSIAYGVQQRKIDAKVEVHFEDETGKSVSIDDLVEDLLDGKSKALVGEFGVGKSHAMRELYYELRRLHFKKRKLTPFPVLVNLRDCMGLRSPAEILRRHAEEIGFSNERALISAWRGGACLLLLDGFDEIVPARWLGSAADLKAVRWQALSPVRRLIQEAPSGTGIIVCGRPHYFSSNDEMVDALGLNGTNSILSLHDFNQDQIEAYLAANNIAGKIPEWIPARPLLIGYLIAMGSFDGLESEGSTRSEAWRELLLSICHRESHIFTAVRPEIIHLIIARLATMARSNGDENGPVTMAMMHKAFAEVNGREADAEGVQLLMRLPGFAVAEDSDHEEQRVFVDRNLAETAYGEDLARYLINPYEGHPLSRIASWVSAASDLGVEVAAAALTEHHAASSQVLAAATRRQDNHQYDAVLADSLRVASDMGIDSRHFGKAFLIEGVIFPFLSISGDDPVFANTIFSDCVIEVMDLSLVAQGDSFPDFKQTLIGYVEGVSGIPEWLRDNFTDCDIERFSIDSETTSGIMDLHLPRDRRVALTVLKKIYNQAGSGRKEEALPRGLDMASRELLQDVIGRLVSMGWIEEKRGSRGRILYVAVKGKRKDALKALESPASFQF</sequence>
<name>A0A372JA01_9ACTN</name>
<dbReference type="Gene3D" id="3.40.50.300">
    <property type="entry name" value="P-loop containing nucleotide triphosphate hydrolases"/>
    <property type="match status" value="1"/>
</dbReference>
<keyword evidence="3" id="KW-1185">Reference proteome</keyword>
<organism evidence="2 3">
    <name type="scientific">Actinomadura logoneensis</name>
    <dbReference type="NCBI Taxonomy" id="2293572"/>
    <lineage>
        <taxon>Bacteria</taxon>
        <taxon>Bacillati</taxon>
        <taxon>Actinomycetota</taxon>
        <taxon>Actinomycetes</taxon>
        <taxon>Streptosporangiales</taxon>
        <taxon>Thermomonosporaceae</taxon>
        <taxon>Actinomadura</taxon>
    </lineage>
</organism>
<dbReference type="RefSeq" id="WP_117361491.1">
    <property type="nucleotide sequence ID" value="NZ_QURH01001029.1"/>
</dbReference>
<dbReference type="InterPro" id="IPR007111">
    <property type="entry name" value="NACHT_NTPase"/>
</dbReference>
<evidence type="ECO:0000259" key="1">
    <source>
        <dbReference type="Pfam" id="PF05729"/>
    </source>
</evidence>
<dbReference type="SUPFAM" id="SSF52540">
    <property type="entry name" value="P-loop containing nucleoside triphosphate hydrolases"/>
    <property type="match status" value="1"/>
</dbReference>
<dbReference type="EMBL" id="QURH01001029">
    <property type="protein sequence ID" value="RFU36841.1"/>
    <property type="molecule type" value="Genomic_DNA"/>
</dbReference>
<comment type="caution">
    <text evidence="2">The sequence shown here is derived from an EMBL/GenBank/DDBJ whole genome shotgun (WGS) entry which is preliminary data.</text>
</comment>
<proteinExistence type="predicted"/>
<dbReference type="OrthoDB" id="135105at2"/>
<gene>
    <name evidence="2" type="ORF">DZF91_35955</name>
</gene>
<dbReference type="InterPro" id="IPR027417">
    <property type="entry name" value="P-loop_NTPase"/>
</dbReference>
<evidence type="ECO:0000313" key="2">
    <source>
        <dbReference type="EMBL" id="RFU36841.1"/>
    </source>
</evidence>
<evidence type="ECO:0000313" key="3">
    <source>
        <dbReference type="Proteomes" id="UP000261811"/>
    </source>
</evidence>
<dbReference type="AlphaFoldDB" id="A0A372JA01"/>